<gene>
    <name evidence="2" type="ORF">KC19_12G030700</name>
</gene>
<dbReference type="Pfam" id="PF02458">
    <property type="entry name" value="Transferase"/>
    <property type="match status" value="1"/>
</dbReference>
<dbReference type="PANTHER" id="PTHR31642">
    <property type="entry name" value="TRICHOTHECENE 3-O-ACETYLTRANSFERASE"/>
    <property type="match status" value="1"/>
</dbReference>
<dbReference type="GO" id="GO:0016747">
    <property type="term" value="F:acyltransferase activity, transferring groups other than amino-acyl groups"/>
    <property type="evidence" value="ECO:0007669"/>
    <property type="project" value="TreeGrafter"/>
</dbReference>
<proteinExistence type="inferred from homology"/>
<comment type="similarity">
    <text evidence="1">Belongs to the plant acyltransferase family.</text>
</comment>
<evidence type="ECO:0000313" key="2">
    <source>
        <dbReference type="EMBL" id="KAG0553678.1"/>
    </source>
</evidence>
<name>A0A8T0G726_CERPU</name>
<dbReference type="EMBL" id="CM026433">
    <property type="protein sequence ID" value="KAG0553678.1"/>
    <property type="molecule type" value="Genomic_DNA"/>
</dbReference>
<evidence type="ECO:0000313" key="3">
    <source>
        <dbReference type="Proteomes" id="UP000822688"/>
    </source>
</evidence>
<dbReference type="InterPro" id="IPR050317">
    <property type="entry name" value="Plant_Fungal_Acyltransferase"/>
</dbReference>
<dbReference type="Gene3D" id="3.30.559.10">
    <property type="entry name" value="Chloramphenicol acetyltransferase-like domain"/>
    <property type="match status" value="2"/>
</dbReference>
<sequence length="458" mass="50398">MEFTLKTQQLIIPSPLSLPHVVTLSVIDQIVPPAYNPFLYFYAAPATPPPSASLTHSLARALSAFPPVAGRLKPRSNGAGVDVECHNQGAVFVEAHASLALHELLNTGNGDVRGGIYQPSHLWDSLAPNPNEEASTDKPLLYTQLTRLGCGGLVVAVLLHHQVADGVAQDHFVASWSELARGEPITVHPLLDRKSMQTRSPPRPSLEHPEYIIHRTMPEAMPDLPSYDTTTDLPPITSRIFEFSREDIQVLKKRASTEAGGSDHVSTGFQVLATHIWKHVTKARGGDASQHIKLAWAIDGRKRFNPPLPPHYFGNVLFYGLTKGRAGEVMHHTPMRILNATQRFTDEYMHSIIDLIAAQDSPALVISPALVDDNLMILRTTGSVMPSELCITSWVHFRSYQVDWGWGSPLFFSTSGSIYEGFVALLPHADGRSVNAYISLFQLHMDALLSDVHFCSVQ</sequence>
<organism evidence="2 3">
    <name type="scientific">Ceratodon purpureus</name>
    <name type="common">Fire moss</name>
    <name type="synonym">Dicranum purpureum</name>
    <dbReference type="NCBI Taxonomy" id="3225"/>
    <lineage>
        <taxon>Eukaryota</taxon>
        <taxon>Viridiplantae</taxon>
        <taxon>Streptophyta</taxon>
        <taxon>Embryophyta</taxon>
        <taxon>Bryophyta</taxon>
        <taxon>Bryophytina</taxon>
        <taxon>Bryopsida</taxon>
        <taxon>Dicranidae</taxon>
        <taxon>Pseudoditrichales</taxon>
        <taxon>Ditrichaceae</taxon>
        <taxon>Ceratodon</taxon>
    </lineage>
</organism>
<dbReference type="Proteomes" id="UP000822688">
    <property type="component" value="Chromosome 12"/>
</dbReference>
<reference evidence="2" key="1">
    <citation type="submission" date="2020-06" db="EMBL/GenBank/DDBJ databases">
        <title>WGS assembly of Ceratodon purpureus strain R40.</title>
        <authorList>
            <person name="Carey S.B."/>
            <person name="Jenkins J."/>
            <person name="Shu S."/>
            <person name="Lovell J.T."/>
            <person name="Sreedasyam A."/>
            <person name="Maumus F."/>
            <person name="Tiley G.P."/>
            <person name="Fernandez-Pozo N."/>
            <person name="Barry K."/>
            <person name="Chen C."/>
            <person name="Wang M."/>
            <person name="Lipzen A."/>
            <person name="Daum C."/>
            <person name="Saski C.A."/>
            <person name="Payton A.C."/>
            <person name="Mcbreen J.C."/>
            <person name="Conrad R.E."/>
            <person name="Kollar L.M."/>
            <person name="Olsson S."/>
            <person name="Huttunen S."/>
            <person name="Landis J.B."/>
            <person name="Wickett N.J."/>
            <person name="Johnson M.G."/>
            <person name="Rensing S.A."/>
            <person name="Grimwood J."/>
            <person name="Schmutz J."/>
            <person name="Mcdaniel S.F."/>
        </authorList>
    </citation>
    <scope>NUCLEOTIDE SEQUENCE</scope>
    <source>
        <strain evidence="2">R40</strain>
    </source>
</reference>
<comment type="caution">
    <text evidence="2">The sequence shown here is derived from an EMBL/GenBank/DDBJ whole genome shotgun (WGS) entry which is preliminary data.</text>
</comment>
<dbReference type="InterPro" id="IPR023213">
    <property type="entry name" value="CAT-like_dom_sf"/>
</dbReference>
<protein>
    <submittedName>
        <fullName evidence="2">Uncharacterized protein</fullName>
    </submittedName>
</protein>
<keyword evidence="3" id="KW-1185">Reference proteome</keyword>
<accession>A0A8T0G726</accession>
<dbReference type="AlphaFoldDB" id="A0A8T0G726"/>
<dbReference type="PANTHER" id="PTHR31642:SF328">
    <property type="entry name" value="BAHD FAMILY ACYLTRANSFERASE"/>
    <property type="match status" value="1"/>
</dbReference>
<evidence type="ECO:0000256" key="1">
    <source>
        <dbReference type="ARBA" id="ARBA00009861"/>
    </source>
</evidence>